<comment type="caution">
    <text evidence="1">The sequence shown here is derived from an EMBL/GenBank/DDBJ whole genome shotgun (WGS) entry which is preliminary data.</text>
</comment>
<organism evidence="1 2">
    <name type="scientific">Paramecium pentaurelia</name>
    <dbReference type="NCBI Taxonomy" id="43138"/>
    <lineage>
        <taxon>Eukaryota</taxon>
        <taxon>Sar</taxon>
        <taxon>Alveolata</taxon>
        <taxon>Ciliophora</taxon>
        <taxon>Intramacronucleata</taxon>
        <taxon>Oligohymenophorea</taxon>
        <taxon>Peniculida</taxon>
        <taxon>Parameciidae</taxon>
        <taxon>Paramecium</taxon>
    </lineage>
</organism>
<dbReference type="AlphaFoldDB" id="A0A8S1V4A8"/>
<dbReference type="EMBL" id="CAJJDO010000057">
    <property type="protein sequence ID" value="CAD8172268.1"/>
    <property type="molecule type" value="Genomic_DNA"/>
</dbReference>
<evidence type="ECO:0000313" key="1">
    <source>
        <dbReference type="EMBL" id="CAD8172268.1"/>
    </source>
</evidence>
<protein>
    <submittedName>
        <fullName evidence="1">Uncharacterized protein</fullName>
    </submittedName>
</protein>
<dbReference type="Proteomes" id="UP000689195">
    <property type="component" value="Unassembled WGS sequence"/>
</dbReference>
<reference evidence="1" key="1">
    <citation type="submission" date="2021-01" db="EMBL/GenBank/DDBJ databases">
        <authorList>
            <consortium name="Genoscope - CEA"/>
            <person name="William W."/>
        </authorList>
    </citation>
    <scope>NUCLEOTIDE SEQUENCE</scope>
</reference>
<name>A0A8S1V4A8_9CILI</name>
<evidence type="ECO:0000313" key="2">
    <source>
        <dbReference type="Proteomes" id="UP000689195"/>
    </source>
</evidence>
<keyword evidence="2" id="KW-1185">Reference proteome</keyword>
<proteinExistence type="predicted"/>
<accession>A0A8S1V4A8</accession>
<sequence>MKQLNNFRYWWKLQLKYENFQYSKYGLSQVQGNTQPKIIDGKNKGYQLSCIVKTKSMRYDEILINLFYFQKLSFNSIYQPYLDHYSSLNPPPLRTQQCNSVDKLKFSPSLFKNLHQFYANTFQASEYKVGKNDIWNAFHKRNGQKQTKLIGCRLFACKVYRKKLKRIRNNKPFEIMKLFQDLFLLPFFVVKEIRMTNQKAKLLKIY</sequence>
<gene>
    <name evidence="1" type="ORF">PPENT_87.1.T0570004</name>
</gene>